<sequence>MEFPSIGFNCSFEGCKQLGKPIWLDYRLYQFCLDHRYPTSHHCERWKENEKNVQFCETCSSMILKPEGKSSEDALKEHSQSNCTLHLLSSVYSTTKKKCFITECRNVSEGGVKVYVICDGCGEMFCLKHRHPPAHQCASLNIAFEEKAKRRIMAEEMISRYIKKSSSDKFKSDEIVSSSSKSTTITNKPKKKNKMIEMMKLKSKAQGDSSIPANSRIYLSVDFPSDSKVPNKPMFFNKEWTVGKSLDKIATTGKINNINNKLTSDDPERLILVNNETKNILQTDRKLGEVIENGDNISIEKFGLINK</sequence>
<keyword evidence="7" id="KW-1185">Reference proteome</keyword>
<dbReference type="PANTHER" id="PTHR14677">
    <property type="entry name" value="ARSENITE INDUCUBLE RNA ASSOCIATED PROTEIN AIP-1-RELATED"/>
    <property type="match status" value="1"/>
</dbReference>
<comment type="caution">
    <text evidence="6">The sequence shown here is derived from an EMBL/GenBank/DDBJ whole genome shotgun (WGS) entry which is preliminary data.</text>
</comment>
<evidence type="ECO:0000313" key="6">
    <source>
        <dbReference type="EMBL" id="CAG8472278.1"/>
    </source>
</evidence>
<reference evidence="6" key="1">
    <citation type="submission" date="2021-06" db="EMBL/GenBank/DDBJ databases">
        <authorList>
            <person name="Kallberg Y."/>
            <person name="Tangrot J."/>
            <person name="Rosling A."/>
        </authorList>
    </citation>
    <scope>NUCLEOTIDE SEQUENCE</scope>
    <source>
        <strain evidence="6">87-6 pot B 2015</strain>
    </source>
</reference>
<dbReference type="EMBL" id="CAJVPP010000345">
    <property type="protein sequence ID" value="CAG8472278.1"/>
    <property type="molecule type" value="Genomic_DNA"/>
</dbReference>
<evidence type="ECO:0000256" key="1">
    <source>
        <dbReference type="ARBA" id="ARBA00022723"/>
    </source>
</evidence>
<evidence type="ECO:0000256" key="4">
    <source>
        <dbReference type="PROSITE-ProRule" id="PRU00449"/>
    </source>
</evidence>
<evidence type="ECO:0000256" key="2">
    <source>
        <dbReference type="ARBA" id="ARBA00022771"/>
    </source>
</evidence>
<dbReference type="InterPro" id="IPR035896">
    <property type="entry name" value="AN1-like_Znf"/>
</dbReference>
<dbReference type="Pfam" id="PF01428">
    <property type="entry name" value="zf-AN1"/>
    <property type="match status" value="1"/>
</dbReference>
<evidence type="ECO:0000256" key="3">
    <source>
        <dbReference type="ARBA" id="ARBA00022833"/>
    </source>
</evidence>
<evidence type="ECO:0000259" key="5">
    <source>
        <dbReference type="PROSITE" id="PS51039"/>
    </source>
</evidence>
<dbReference type="InterPro" id="IPR000058">
    <property type="entry name" value="Znf_AN1"/>
</dbReference>
<keyword evidence="1" id="KW-0479">Metal-binding</keyword>
<gene>
    <name evidence="6" type="ORF">FMOSSE_LOCUS2575</name>
</gene>
<dbReference type="GO" id="GO:0008270">
    <property type="term" value="F:zinc ion binding"/>
    <property type="evidence" value="ECO:0007669"/>
    <property type="project" value="UniProtKB-KW"/>
</dbReference>
<keyword evidence="2 4" id="KW-0863">Zinc-finger</keyword>
<keyword evidence="3" id="KW-0862">Zinc</keyword>
<dbReference type="PANTHER" id="PTHR14677:SF20">
    <property type="entry name" value="ZINC FINGER AN1-TYPE CONTAINING 2A-RELATED"/>
    <property type="match status" value="1"/>
</dbReference>
<evidence type="ECO:0000313" key="7">
    <source>
        <dbReference type="Proteomes" id="UP000789375"/>
    </source>
</evidence>
<dbReference type="Gene3D" id="4.10.1110.10">
    <property type="entry name" value="AN1-like Zinc finger"/>
    <property type="match status" value="1"/>
</dbReference>
<name>A0A9N8VZZ5_FUNMO</name>
<proteinExistence type="predicted"/>
<dbReference type="SUPFAM" id="SSF118310">
    <property type="entry name" value="AN1-like Zinc finger"/>
    <property type="match status" value="1"/>
</dbReference>
<dbReference type="AlphaFoldDB" id="A0A9N8VZZ5"/>
<accession>A0A9N8VZZ5</accession>
<dbReference type="SMART" id="SM00154">
    <property type="entry name" value="ZnF_AN1"/>
    <property type="match status" value="2"/>
</dbReference>
<dbReference type="Pfam" id="PF25327">
    <property type="entry name" value="UBL_ZFAND1"/>
    <property type="match status" value="1"/>
</dbReference>
<protein>
    <submittedName>
        <fullName evidence="6">1033_t:CDS:1</fullName>
    </submittedName>
</protein>
<feature type="domain" description="AN1-type" evidence="5">
    <location>
        <begin position="93"/>
        <end position="145"/>
    </location>
</feature>
<organism evidence="6 7">
    <name type="scientific">Funneliformis mosseae</name>
    <name type="common">Endomycorrhizal fungus</name>
    <name type="synonym">Glomus mosseae</name>
    <dbReference type="NCBI Taxonomy" id="27381"/>
    <lineage>
        <taxon>Eukaryota</taxon>
        <taxon>Fungi</taxon>
        <taxon>Fungi incertae sedis</taxon>
        <taxon>Mucoromycota</taxon>
        <taxon>Glomeromycotina</taxon>
        <taxon>Glomeromycetes</taxon>
        <taxon>Glomerales</taxon>
        <taxon>Glomeraceae</taxon>
        <taxon>Funneliformis</taxon>
    </lineage>
</organism>
<dbReference type="Proteomes" id="UP000789375">
    <property type="component" value="Unassembled WGS sequence"/>
</dbReference>
<dbReference type="PROSITE" id="PS51039">
    <property type="entry name" value="ZF_AN1"/>
    <property type="match status" value="1"/>
</dbReference>
<dbReference type="InterPro" id="IPR057358">
    <property type="entry name" value="UBL_ZFAND1-like"/>
</dbReference>
<dbReference type="GO" id="GO:0005737">
    <property type="term" value="C:cytoplasm"/>
    <property type="evidence" value="ECO:0007669"/>
    <property type="project" value="TreeGrafter"/>
</dbReference>